<keyword evidence="9" id="KW-0808">Transferase</keyword>
<evidence type="ECO:0000313" key="9">
    <source>
        <dbReference type="EMBL" id="MBU3077963.1"/>
    </source>
</evidence>
<keyword evidence="4 7" id="KW-0812">Transmembrane</keyword>
<organism evidence="9 10">
    <name type="scientific">Sphingomonas quercus</name>
    <dbReference type="NCBI Taxonomy" id="2842451"/>
    <lineage>
        <taxon>Bacteria</taxon>
        <taxon>Pseudomonadati</taxon>
        <taxon>Pseudomonadota</taxon>
        <taxon>Alphaproteobacteria</taxon>
        <taxon>Sphingomonadales</taxon>
        <taxon>Sphingomonadaceae</taxon>
        <taxon>Sphingomonas</taxon>
    </lineage>
</organism>
<dbReference type="PANTHER" id="PTHR40074">
    <property type="entry name" value="O-ACETYLTRANSFERASE WECH"/>
    <property type="match status" value="1"/>
</dbReference>
<protein>
    <submittedName>
        <fullName evidence="9">Acyltransferase family protein</fullName>
    </submittedName>
</protein>
<evidence type="ECO:0000256" key="6">
    <source>
        <dbReference type="ARBA" id="ARBA00023136"/>
    </source>
</evidence>
<dbReference type="PANTHER" id="PTHR40074:SF2">
    <property type="entry name" value="O-ACETYLTRANSFERASE WECH"/>
    <property type="match status" value="1"/>
</dbReference>
<evidence type="ECO:0000256" key="4">
    <source>
        <dbReference type="ARBA" id="ARBA00022692"/>
    </source>
</evidence>
<keyword evidence="5 7" id="KW-1133">Transmembrane helix</keyword>
<keyword evidence="6 7" id="KW-0472">Membrane</keyword>
<dbReference type="GO" id="GO:0016746">
    <property type="term" value="F:acyltransferase activity"/>
    <property type="evidence" value="ECO:0007669"/>
    <property type="project" value="UniProtKB-KW"/>
</dbReference>
<name>A0ABS6BI36_9SPHN</name>
<evidence type="ECO:0000256" key="2">
    <source>
        <dbReference type="ARBA" id="ARBA00007400"/>
    </source>
</evidence>
<feature type="domain" description="Acyltransferase 3" evidence="8">
    <location>
        <begin position="2"/>
        <end position="300"/>
    </location>
</feature>
<evidence type="ECO:0000256" key="3">
    <source>
        <dbReference type="ARBA" id="ARBA00022475"/>
    </source>
</evidence>
<evidence type="ECO:0000256" key="7">
    <source>
        <dbReference type="SAM" id="Phobius"/>
    </source>
</evidence>
<comment type="similarity">
    <text evidence="2">Belongs to the acyltransferase 3 family.</text>
</comment>
<comment type="caution">
    <text evidence="9">The sequence shown here is derived from an EMBL/GenBank/DDBJ whole genome shotgun (WGS) entry which is preliminary data.</text>
</comment>
<proteinExistence type="inferred from homology"/>
<evidence type="ECO:0000256" key="5">
    <source>
        <dbReference type="ARBA" id="ARBA00022989"/>
    </source>
</evidence>
<gene>
    <name evidence="9" type="ORF">KOF26_08810</name>
</gene>
<feature type="transmembrane region" description="Helical" evidence="7">
    <location>
        <begin position="222"/>
        <end position="244"/>
    </location>
</feature>
<feature type="transmembrane region" description="Helical" evidence="7">
    <location>
        <begin position="256"/>
        <end position="277"/>
    </location>
</feature>
<feature type="transmembrane region" description="Helical" evidence="7">
    <location>
        <begin position="7"/>
        <end position="25"/>
    </location>
</feature>
<feature type="transmembrane region" description="Helical" evidence="7">
    <location>
        <begin position="193"/>
        <end position="210"/>
    </location>
</feature>
<sequence>MEWIDIARGIGIVLVVYGHALRSLYPTTPPHTGWPVWQDTLIYSFHMPLFFVLSGLFIGRGLARGRGPFIQNKLLTVAYPYFLWSLISGVTEVLADQWVNTPLSLSDIARIPIQPIEQYWFLYALFVDQMIICALFTRRRLLIGVTLLGVVAVMAFGAGDIFTRSLGSLPYVVLGMLGGGALGRAAEWPVRRLAAMALAAWATFALYHLAGPTGLAGALAHYGGALAGTLGTVALAMLIGRAGLGRMLKLLGQASMAIYVMHTLASAGLRILLMHGLHLREPMTLLVLSTIIGLLAPLLVCRFAQRHGLATLLGLDRGARHAQAPAAIPATS</sequence>
<accession>A0ABS6BI36</accession>
<dbReference type="Pfam" id="PF01757">
    <property type="entry name" value="Acyl_transf_3"/>
    <property type="match status" value="1"/>
</dbReference>
<keyword evidence="9" id="KW-0012">Acyltransferase</keyword>
<keyword evidence="10" id="KW-1185">Reference proteome</keyword>
<dbReference type="RefSeq" id="WP_216323360.1">
    <property type="nucleotide sequence ID" value="NZ_JAHKRT010000004.1"/>
</dbReference>
<feature type="transmembrane region" description="Helical" evidence="7">
    <location>
        <begin position="45"/>
        <end position="63"/>
    </location>
</feature>
<feature type="transmembrane region" description="Helical" evidence="7">
    <location>
        <begin position="141"/>
        <end position="162"/>
    </location>
</feature>
<comment type="subcellular location">
    <subcellularLocation>
        <location evidence="1">Cell membrane</location>
        <topology evidence="1">Multi-pass membrane protein</topology>
    </subcellularLocation>
</comment>
<evidence type="ECO:0000313" key="10">
    <source>
        <dbReference type="Proteomes" id="UP000776276"/>
    </source>
</evidence>
<feature type="transmembrane region" description="Helical" evidence="7">
    <location>
        <begin position="168"/>
        <end position="186"/>
    </location>
</feature>
<dbReference type="InterPro" id="IPR002656">
    <property type="entry name" value="Acyl_transf_3_dom"/>
</dbReference>
<feature type="transmembrane region" description="Helical" evidence="7">
    <location>
        <begin position="283"/>
        <end position="304"/>
    </location>
</feature>
<evidence type="ECO:0000259" key="8">
    <source>
        <dbReference type="Pfam" id="PF01757"/>
    </source>
</evidence>
<evidence type="ECO:0000256" key="1">
    <source>
        <dbReference type="ARBA" id="ARBA00004651"/>
    </source>
</evidence>
<dbReference type="Proteomes" id="UP000776276">
    <property type="component" value="Unassembled WGS sequence"/>
</dbReference>
<reference evidence="9 10" key="1">
    <citation type="submission" date="2021-06" db="EMBL/GenBank/DDBJ databases">
        <title>Sphingomonas sp. XMGL2, whole genome shotgun sequencing project.</title>
        <authorList>
            <person name="Zhao G."/>
            <person name="Shen L."/>
        </authorList>
    </citation>
    <scope>NUCLEOTIDE SEQUENCE [LARGE SCALE GENOMIC DNA]</scope>
    <source>
        <strain evidence="9 10">XMGL2</strain>
    </source>
</reference>
<dbReference type="EMBL" id="JAHKRT010000004">
    <property type="protein sequence ID" value="MBU3077963.1"/>
    <property type="molecule type" value="Genomic_DNA"/>
</dbReference>
<keyword evidence="3" id="KW-1003">Cell membrane</keyword>